<evidence type="ECO:0000259" key="2">
    <source>
        <dbReference type="Pfam" id="PF06742"/>
    </source>
</evidence>
<keyword evidence="1" id="KW-0732">Signal</keyword>
<evidence type="ECO:0000313" key="4">
    <source>
        <dbReference type="EMBL" id="NWC17684.1"/>
    </source>
</evidence>
<feature type="signal peptide" evidence="1">
    <location>
        <begin position="1"/>
        <end position="22"/>
    </location>
</feature>
<reference evidence="4 5" key="1">
    <citation type="submission" date="2020-04" db="EMBL/GenBank/DDBJ databases">
        <title>Molecular characterization of pseudomonads from Agaricus bisporus reveal novel blotch 2 pathogens in Western Europe.</title>
        <authorList>
            <person name="Taparia T."/>
            <person name="Krijger M."/>
            <person name="Haynes E."/>
            <person name="Elpinstone J.G."/>
            <person name="Noble R."/>
            <person name="Van Der Wolf J."/>
        </authorList>
    </citation>
    <scope>NUCLEOTIDE SEQUENCE [LARGE SCALE GENOMIC DNA]</scope>
    <source>
        <strain evidence="4 5">IPO3738</strain>
    </source>
</reference>
<organism evidence="4 5">
    <name type="scientific">Pseudomonas gingeri</name>
    <dbReference type="NCBI Taxonomy" id="117681"/>
    <lineage>
        <taxon>Bacteria</taxon>
        <taxon>Pseudomonadati</taxon>
        <taxon>Pseudomonadota</taxon>
        <taxon>Gammaproteobacteria</taxon>
        <taxon>Pseudomonadales</taxon>
        <taxon>Pseudomonadaceae</taxon>
        <taxon>Pseudomonas</taxon>
    </lineage>
</organism>
<accession>A0A7Y8CG71</accession>
<comment type="caution">
    <text evidence="4">The sequence shown here is derived from an EMBL/GenBank/DDBJ whole genome shotgun (WGS) entry which is preliminary data.</text>
</comment>
<dbReference type="SUPFAM" id="SSF160935">
    <property type="entry name" value="VPA0735-like"/>
    <property type="match status" value="1"/>
</dbReference>
<feature type="domain" description="DUF1254" evidence="3">
    <location>
        <begin position="92"/>
        <end position="223"/>
    </location>
</feature>
<proteinExistence type="predicted"/>
<feature type="domain" description="DUF1214" evidence="2">
    <location>
        <begin position="362"/>
        <end position="470"/>
    </location>
</feature>
<name>A0A7Y8CG71_9PSED</name>
<dbReference type="InterPro" id="IPR010679">
    <property type="entry name" value="DUF1254"/>
</dbReference>
<dbReference type="EMBL" id="JACAQE010000010">
    <property type="protein sequence ID" value="NWC17684.1"/>
    <property type="molecule type" value="Genomic_DNA"/>
</dbReference>
<gene>
    <name evidence="4" type="ORF">HX845_28795</name>
</gene>
<sequence length="487" mass="54332">MSKVFPTAVFLLALTPAHWALADTVVPTLAEPGAQVAGPQDNVKVTEAYVRMMAREAYVWGWPMANVFNRRQKFKDLPESGLMGGIVPVAPINHLTMLTDYIAPGERLVACPNQDVVYGAGSIALDQEPVVLQVPDFGQRFWVYQVVDLRTDSFAELGKMYGSKPGFYLLVGPDWKGKVPAGITRVFRSPTNTGFVIPRVFQDDTSEDRQAIQPYLSGIDMYPLSKYDGKVKQRDWRKVPRFPAEAQGDGETRWVLPEKFFDELPAILADARPLPGESSRYAQLAALAKIAQADPAMKQVMIDEAQKADSEVVTPLLQFRNYGQQLPHHWSTIGNGAAFGTDYFLRTAVARSNIFVNKSIETKYFYQDLDQGGTRLNGDQRYTVTFAKGETPPVKGFWSLTLYNPQHFFAENPLGRYSLGTKNKSLKHNADGSLTLYVQHESPGADKESNWLPAPRGTDFSLYVRAYWPQPATLDGQWTPPAVVKLD</sequence>
<dbReference type="AlphaFoldDB" id="A0A7Y8CG71"/>
<feature type="chain" id="PRO_5031085512" evidence="1">
    <location>
        <begin position="23"/>
        <end position="487"/>
    </location>
</feature>
<dbReference type="Pfam" id="PF06742">
    <property type="entry name" value="DUF1214"/>
    <property type="match status" value="1"/>
</dbReference>
<dbReference type="Gene3D" id="2.60.40.1610">
    <property type="entry name" value="Domain of unknown function DUF1254"/>
    <property type="match status" value="1"/>
</dbReference>
<evidence type="ECO:0000256" key="1">
    <source>
        <dbReference type="SAM" id="SignalP"/>
    </source>
</evidence>
<dbReference type="PANTHER" id="PTHR36509">
    <property type="entry name" value="BLL3101 PROTEIN"/>
    <property type="match status" value="1"/>
</dbReference>
<evidence type="ECO:0000313" key="5">
    <source>
        <dbReference type="Proteomes" id="UP000517547"/>
    </source>
</evidence>
<dbReference type="InterPro" id="IPR037050">
    <property type="entry name" value="DUF1254_sf"/>
</dbReference>
<protein>
    <submittedName>
        <fullName evidence="4">DUF1254 domain-containing protein</fullName>
    </submittedName>
</protein>
<dbReference type="PANTHER" id="PTHR36509:SF2">
    <property type="entry name" value="BLL3101 PROTEIN"/>
    <property type="match status" value="1"/>
</dbReference>
<dbReference type="InterPro" id="IPR010621">
    <property type="entry name" value="DUF1214"/>
</dbReference>
<dbReference type="Proteomes" id="UP000517547">
    <property type="component" value="Unassembled WGS sequence"/>
</dbReference>
<dbReference type="InterPro" id="IPR037049">
    <property type="entry name" value="DUF1214_C_sf"/>
</dbReference>
<dbReference type="Gene3D" id="2.60.120.600">
    <property type="entry name" value="Domain of unknown function DUF1214, C-terminal domain"/>
    <property type="match status" value="1"/>
</dbReference>
<dbReference type="Pfam" id="PF06863">
    <property type="entry name" value="DUF1254"/>
    <property type="match status" value="1"/>
</dbReference>
<evidence type="ECO:0000259" key="3">
    <source>
        <dbReference type="Pfam" id="PF06863"/>
    </source>
</evidence>
<dbReference type="RefSeq" id="WP_103032599.1">
    <property type="nucleotide sequence ID" value="NZ_JACAQE010000010.1"/>
</dbReference>